<dbReference type="AlphaFoldDB" id="A0A444GMQ4"/>
<evidence type="ECO:0000313" key="2">
    <source>
        <dbReference type="EMBL" id="RWW92282.1"/>
    </source>
</evidence>
<keyword evidence="1" id="KW-0472">Membrane</keyword>
<evidence type="ECO:0000313" key="3">
    <source>
        <dbReference type="Proteomes" id="UP000287527"/>
    </source>
</evidence>
<dbReference type="Pfam" id="PF19579">
    <property type="entry name" value="FtsL_2"/>
    <property type="match status" value="1"/>
</dbReference>
<dbReference type="EMBL" id="SBII01000012">
    <property type="protein sequence ID" value="RWW92282.1"/>
    <property type="molecule type" value="Genomic_DNA"/>
</dbReference>
<organism evidence="2 3">
    <name type="scientific">Flavobacterium cerinum</name>
    <dbReference type="NCBI Taxonomy" id="2502784"/>
    <lineage>
        <taxon>Bacteria</taxon>
        <taxon>Pseudomonadati</taxon>
        <taxon>Bacteroidota</taxon>
        <taxon>Flavobacteriia</taxon>
        <taxon>Flavobacteriales</taxon>
        <taxon>Flavobacteriaceae</taxon>
        <taxon>Flavobacterium</taxon>
    </lineage>
</organism>
<sequence>MKGGVYGLLKAKYLVDQGSMKNWRFIVFLILISIIMIANSHNYEQKIFRISALETEVKELRSQFVDRRSELMELKMESTISKKMEEREIFPSPVPPKKIRVVKEDEKGFFKKLWQ</sequence>
<feature type="transmembrane region" description="Helical" evidence="1">
    <location>
        <begin position="22"/>
        <end position="39"/>
    </location>
</feature>
<dbReference type="OrthoDB" id="1132266at2"/>
<reference evidence="2 3" key="1">
    <citation type="submission" date="2019-01" db="EMBL/GenBank/DDBJ databases">
        <title>Flavobacterium sp. nov.,isolated from freshwater.</title>
        <authorList>
            <person name="Zhang R."/>
            <person name="Du Z.-J."/>
        </authorList>
    </citation>
    <scope>NUCLEOTIDE SEQUENCE [LARGE SCALE GENOMIC DNA]</scope>
    <source>
        <strain evidence="2 3">1E403</strain>
    </source>
</reference>
<keyword evidence="2" id="KW-0489">Methyltransferase</keyword>
<comment type="caution">
    <text evidence="2">The sequence shown here is derived from an EMBL/GenBank/DDBJ whole genome shotgun (WGS) entry which is preliminary data.</text>
</comment>
<dbReference type="RefSeq" id="WP_128390863.1">
    <property type="nucleotide sequence ID" value="NZ_SBII01000012.1"/>
</dbReference>
<keyword evidence="3" id="KW-1185">Reference proteome</keyword>
<name>A0A444GMQ4_9FLAO</name>
<accession>A0A444GMQ4</accession>
<keyword evidence="2" id="KW-0808">Transferase</keyword>
<keyword evidence="1" id="KW-0812">Transmembrane</keyword>
<gene>
    <name evidence="2" type="ORF">EPI11_15330</name>
</gene>
<dbReference type="GO" id="GO:0032259">
    <property type="term" value="P:methylation"/>
    <property type="evidence" value="ECO:0007669"/>
    <property type="project" value="UniProtKB-KW"/>
</dbReference>
<evidence type="ECO:0000256" key="1">
    <source>
        <dbReference type="SAM" id="Phobius"/>
    </source>
</evidence>
<dbReference type="GO" id="GO:0008168">
    <property type="term" value="F:methyltransferase activity"/>
    <property type="evidence" value="ECO:0007669"/>
    <property type="project" value="UniProtKB-KW"/>
</dbReference>
<dbReference type="Proteomes" id="UP000287527">
    <property type="component" value="Unassembled WGS sequence"/>
</dbReference>
<keyword evidence="1" id="KW-1133">Transmembrane helix</keyword>
<proteinExistence type="predicted"/>
<dbReference type="InterPro" id="IPR045755">
    <property type="entry name" value="FtsL-like"/>
</dbReference>
<protein>
    <submittedName>
        <fullName evidence="2">S-adenosyl-methyltransferase</fullName>
    </submittedName>
</protein>